<reference evidence="1 2" key="1">
    <citation type="submission" date="2023-08" db="EMBL/GenBank/DDBJ databases">
        <title>The draft genome sequence of Paracraurococcus sp. LOR1-02.</title>
        <authorList>
            <person name="Kingkaew E."/>
            <person name="Tanasupawat S."/>
        </authorList>
    </citation>
    <scope>NUCLEOTIDE SEQUENCE [LARGE SCALE GENOMIC DNA]</scope>
    <source>
        <strain evidence="1 2">LOR1-02</strain>
    </source>
</reference>
<sequence>MTDMSHPANTESPAVAEVVKALRSAIPLLAAPERIGTIRADASRHTAGLAIDIMLNSRAAYEKYLADEIIEALVDMQSDIGWHDILYTDWNPDGTPFHFSIPGSRIYQGDLLKKNKNKDEALGRKHENHVHIDWVDFSLRLKGNNVLVYDWPPDAMKKGFGQKLFERLAFVSRE</sequence>
<comment type="caution">
    <text evidence="1">The sequence shown here is derived from an EMBL/GenBank/DDBJ whole genome shotgun (WGS) entry which is preliminary data.</text>
</comment>
<dbReference type="EMBL" id="JAUTWS010000025">
    <property type="protein sequence ID" value="MDO9711140.1"/>
    <property type="molecule type" value="Genomic_DNA"/>
</dbReference>
<dbReference type="RefSeq" id="WP_305106000.1">
    <property type="nucleotide sequence ID" value="NZ_JAUTWS010000025.1"/>
</dbReference>
<organism evidence="1 2">
    <name type="scientific">Paracraurococcus lichenis</name>
    <dbReference type="NCBI Taxonomy" id="3064888"/>
    <lineage>
        <taxon>Bacteria</taxon>
        <taxon>Pseudomonadati</taxon>
        <taxon>Pseudomonadota</taxon>
        <taxon>Alphaproteobacteria</taxon>
        <taxon>Acetobacterales</taxon>
        <taxon>Roseomonadaceae</taxon>
        <taxon>Paracraurococcus</taxon>
    </lineage>
</organism>
<proteinExistence type="predicted"/>
<protein>
    <submittedName>
        <fullName evidence="1">Uncharacterized protein</fullName>
    </submittedName>
</protein>
<dbReference type="Proteomes" id="UP001243009">
    <property type="component" value="Unassembled WGS sequence"/>
</dbReference>
<accession>A0ABT9E4Y8</accession>
<evidence type="ECO:0000313" key="1">
    <source>
        <dbReference type="EMBL" id="MDO9711140.1"/>
    </source>
</evidence>
<name>A0ABT9E4Y8_9PROT</name>
<evidence type="ECO:0000313" key="2">
    <source>
        <dbReference type="Proteomes" id="UP001243009"/>
    </source>
</evidence>
<gene>
    <name evidence="1" type="ORF">Q7A36_22500</name>
</gene>
<keyword evidence="2" id="KW-1185">Reference proteome</keyword>